<keyword evidence="5" id="KW-0460">Magnesium</keyword>
<evidence type="ECO:0000313" key="8">
    <source>
        <dbReference type="EMBL" id="KAJ1614494.1"/>
    </source>
</evidence>
<sequence length="430" mass="50173">MCIYIRGYVVKNKLNFLKRSLTITKNKLQREFFVDLDINSIRSEIFSSAKTLYFPPIDFISKYNLTDKFYLHKKRVSNWNDIGNKEWREILTNSIRHFRYSTNCFNTDYSQTKFITNERIAQNELIQSQLLESIPNEMKDITKYVFQSQGKRIRQHYLSSLVGLLKYTNGIHSQQLCSDHRILIHSIQLIHIASLLHDDIIDSSEIRRGKEAPHKKFDNKKAMLLGDYLFSKSCLNVSFIENINTMKCISIIAENLIKGEFSQLNKLSSFTERYNVSDDRQNLVKSYFSNYLLKSYYKTASLFSFGGIACSELFEKNYGKKLSREIVTYIYFLGLNFGLAFQLLDDILDFTNSISKVNYDKPFLSDIKHGILTIPVYFSLSTNPEKTIKILMNSNKDNLGKTEVTENIVKLLFDTYSIQASIKETFLPHY</sequence>
<comment type="similarity">
    <text evidence="2 7">Belongs to the FPP/GGPP synthase family.</text>
</comment>
<keyword evidence="3 7" id="KW-0808">Transferase</keyword>
<dbReference type="SUPFAM" id="SSF48576">
    <property type="entry name" value="Terpenoid synthases"/>
    <property type="match status" value="1"/>
</dbReference>
<evidence type="ECO:0000256" key="3">
    <source>
        <dbReference type="ARBA" id="ARBA00022679"/>
    </source>
</evidence>
<evidence type="ECO:0000256" key="2">
    <source>
        <dbReference type="ARBA" id="ARBA00006706"/>
    </source>
</evidence>
<dbReference type="InterPro" id="IPR008949">
    <property type="entry name" value="Isoprenoid_synthase_dom_sf"/>
</dbReference>
<dbReference type="InterPro" id="IPR000092">
    <property type="entry name" value="Polyprenyl_synt"/>
</dbReference>
<keyword evidence="9" id="KW-1185">Reference proteome</keyword>
<evidence type="ECO:0000256" key="4">
    <source>
        <dbReference type="ARBA" id="ARBA00022723"/>
    </source>
</evidence>
<dbReference type="PANTHER" id="PTHR12001:SF69">
    <property type="entry name" value="ALL TRANS-POLYPRENYL-DIPHOSPHATE SYNTHASE PDSS1"/>
    <property type="match status" value="1"/>
</dbReference>
<evidence type="ECO:0000256" key="7">
    <source>
        <dbReference type="RuleBase" id="RU004466"/>
    </source>
</evidence>
<dbReference type="Proteomes" id="UP001071777">
    <property type="component" value="Unassembled WGS sequence"/>
</dbReference>
<dbReference type="InterPro" id="IPR033749">
    <property type="entry name" value="Polyprenyl_synt_CS"/>
</dbReference>
<reference evidence="8" key="1">
    <citation type="submission" date="2022-10" db="EMBL/GenBank/DDBJ databases">
        <title>Adaptive evolution leads to modifications in subtelomeric GC content in a zoonotic Cryptosporidium species.</title>
        <authorList>
            <person name="Li J."/>
            <person name="Feng Y."/>
            <person name="Xiao L."/>
        </authorList>
    </citation>
    <scope>NUCLEOTIDE SEQUENCE</scope>
    <source>
        <strain evidence="8">25894</strain>
    </source>
</reference>
<gene>
    <name evidence="8" type="ORF">OJ252_618</name>
</gene>
<proteinExistence type="inferred from homology"/>
<dbReference type="PROSITE" id="PS00723">
    <property type="entry name" value="POLYPRENYL_SYNTHASE_1"/>
    <property type="match status" value="1"/>
</dbReference>
<evidence type="ECO:0000313" key="9">
    <source>
        <dbReference type="Proteomes" id="UP001071777"/>
    </source>
</evidence>
<evidence type="ECO:0000256" key="6">
    <source>
        <dbReference type="ARBA" id="ARBA00023229"/>
    </source>
</evidence>
<comment type="caution">
    <text evidence="8">The sequence shown here is derived from an EMBL/GenBank/DDBJ whole genome shotgun (WGS) entry which is preliminary data.</text>
</comment>
<keyword evidence="4" id="KW-0479">Metal-binding</keyword>
<dbReference type="EMBL" id="JAPCXB010000021">
    <property type="protein sequence ID" value="KAJ1614494.1"/>
    <property type="molecule type" value="Genomic_DNA"/>
</dbReference>
<name>A0ABQ8PAP3_9CRYT</name>
<evidence type="ECO:0000256" key="5">
    <source>
        <dbReference type="ARBA" id="ARBA00022842"/>
    </source>
</evidence>
<dbReference type="PROSITE" id="PS00444">
    <property type="entry name" value="POLYPRENYL_SYNTHASE_2"/>
    <property type="match status" value="1"/>
</dbReference>
<protein>
    <submittedName>
        <fullName evidence="8">Long chain fatty acyl diphosphate synthase</fullName>
    </submittedName>
</protein>
<comment type="cofactor">
    <cofactor evidence="1">
        <name>Mg(2+)</name>
        <dbReference type="ChEBI" id="CHEBI:18420"/>
    </cofactor>
</comment>
<keyword evidence="6" id="KW-0414">Isoprene biosynthesis</keyword>
<evidence type="ECO:0000256" key="1">
    <source>
        <dbReference type="ARBA" id="ARBA00001946"/>
    </source>
</evidence>
<organism evidence="8 9">
    <name type="scientific">Cryptosporidium canis</name>
    <dbReference type="NCBI Taxonomy" id="195482"/>
    <lineage>
        <taxon>Eukaryota</taxon>
        <taxon>Sar</taxon>
        <taxon>Alveolata</taxon>
        <taxon>Apicomplexa</taxon>
        <taxon>Conoidasida</taxon>
        <taxon>Coccidia</taxon>
        <taxon>Eucoccidiorida</taxon>
        <taxon>Eimeriorina</taxon>
        <taxon>Cryptosporidiidae</taxon>
        <taxon>Cryptosporidium</taxon>
    </lineage>
</organism>
<dbReference type="Gene3D" id="1.10.600.10">
    <property type="entry name" value="Farnesyl Diphosphate Synthase"/>
    <property type="match status" value="1"/>
</dbReference>
<accession>A0ABQ8PAP3</accession>
<dbReference type="Pfam" id="PF00348">
    <property type="entry name" value="polyprenyl_synt"/>
    <property type="match status" value="1"/>
</dbReference>
<dbReference type="PANTHER" id="PTHR12001">
    <property type="entry name" value="GERANYLGERANYL PYROPHOSPHATE SYNTHASE"/>
    <property type="match status" value="1"/>
</dbReference>